<dbReference type="Proteomes" id="UP000249340">
    <property type="component" value="Chromosome"/>
</dbReference>
<dbReference type="PANTHER" id="PTHR42705">
    <property type="entry name" value="BIFUNCTIONAL NON-HOMOLOGOUS END JOINING PROTEIN LIGD"/>
    <property type="match status" value="1"/>
</dbReference>
<evidence type="ECO:0000256" key="1">
    <source>
        <dbReference type="SAM" id="MobiDB-lite"/>
    </source>
</evidence>
<dbReference type="InterPro" id="IPR052171">
    <property type="entry name" value="NHEJ_LigD"/>
</dbReference>
<dbReference type="Gene3D" id="3.90.920.10">
    <property type="entry name" value="DNA primase, PRIM domain"/>
    <property type="match status" value="1"/>
</dbReference>
<protein>
    <submittedName>
        <fullName evidence="3">ATP-dependent DNA ligase</fullName>
    </submittedName>
</protein>
<organism evidence="3 4">
    <name type="scientific">Peterkaempfera bronchialis</name>
    <dbReference type="NCBI Taxonomy" id="2126346"/>
    <lineage>
        <taxon>Bacteria</taxon>
        <taxon>Bacillati</taxon>
        <taxon>Actinomycetota</taxon>
        <taxon>Actinomycetes</taxon>
        <taxon>Kitasatosporales</taxon>
        <taxon>Streptomycetaceae</taxon>
        <taxon>Peterkaempfera</taxon>
    </lineage>
</organism>
<keyword evidence="3" id="KW-0436">Ligase</keyword>
<dbReference type="CDD" id="cd04863">
    <property type="entry name" value="MtLigD_Pol_like"/>
    <property type="match status" value="1"/>
</dbReference>
<keyword evidence="4" id="KW-1185">Reference proteome</keyword>
<dbReference type="KEGG" id="stri:C7M71_003400"/>
<evidence type="ECO:0000259" key="2">
    <source>
        <dbReference type="Pfam" id="PF21686"/>
    </source>
</evidence>
<dbReference type="InterPro" id="IPR033649">
    <property type="entry name" value="MtLigD_Pol-like"/>
</dbReference>
<reference evidence="4" key="1">
    <citation type="submission" date="2018-07" db="EMBL/GenBank/DDBJ databases">
        <title>Streptacidiphilus bronchialis DSM 106435 chromosome.</title>
        <authorList>
            <person name="Batra D."/>
            <person name="Gulvik C.A."/>
        </authorList>
    </citation>
    <scope>NUCLEOTIDE SEQUENCE [LARGE SCALE GENOMIC DNA]</scope>
    <source>
        <strain evidence="4">DSM 106435</strain>
    </source>
</reference>
<dbReference type="NCBIfam" id="TIGR02778">
    <property type="entry name" value="ligD_pol"/>
    <property type="match status" value="1"/>
</dbReference>
<accession>A0A345SSE9</accession>
<sequence>MPDRIATTVDGRPLALSNLEKVLWPATGFTKGEALHYYALAAPVLLPHLRRRPASFVRFPDGVEGERFYIKHPPPGLPDWAPTVEVSGKDGSRRQVVVDDVPTLMALANLGALELHVPQWTADGGPDAHDLLVVDLDPGPGAGLLECCRVACLVREALAEDGLECWVKTSGSKGLHLYAPLVPAPGRLVSGYAKAVAQRLEADHPALVLSRMARHLRPGKVFVDWSQNASAKTTAAPYTLRARRTPTVSTPVTWEEVAHCTRPEQLAFTPSQVLARVERDGDPFASLTDPARARPLPGTR</sequence>
<dbReference type="OrthoDB" id="9802472at2"/>
<dbReference type="RefSeq" id="WP_111494697.1">
    <property type="nucleotide sequence ID" value="NZ_CP031264.1"/>
</dbReference>
<evidence type="ECO:0000313" key="3">
    <source>
        <dbReference type="EMBL" id="AXI76654.1"/>
    </source>
</evidence>
<dbReference type="PANTHER" id="PTHR42705:SF2">
    <property type="entry name" value="BIFUNCTIONAL NON-HOMOLOGOUS END JOINING PROTEIN LIGD"/>
    <property type="match status" value="1"/>
</dbReference>
<dbReference type="InterPro" id="IPR014145">
    <property type="entry name" value="LigD_pol_dom"/>
</dbReference>
<gene>
    <name evidence="3" type="ORF">C7M71_003400</name>
</gene>
<dbReference type="Pfam" id="PF21686">
    <property type="entry name" value="LigD_Prim-Pol"/>
    <property type="match status" value="1"/>
</dbReference>
<dbReference type="EMBL" id="CP031264">
    <property type="protein sequence ID" value="AXI76654.1"/>
    <property type="molecule type" value="Genomic_DNA"/>
</dbReference>
<feature type="region of interest" description="Disordered" evidence="1">
    <location>
        <begin position="281"/>
        <end position="300"/>
    </location>
</feature>
<proteinExistence type="predicted"/>
<dbReference type="AlphaFoldDB" id="A0A345SSE9"/>
<evidence type="ECO:0000313" key="4">
    <source>
        <dbReference type="Proteomes" id="UP000249340"/>
    </source>
</evidence>
<dbReference type="GO" id="GO:0016874">
    <property type="term" value="F:ligase activity"/>
    <property type="evidence" value="ECO:0007669"/>
    <property type="project" value="UniProtKB-KW"/>
</dbReference>
<name>A0A345SSE9_9ACTN</name>
<feature type="domain" description="DNA ligase D polymerase" evidence="2">
    <location>
        <begin position="30"/>
        <end position="284"/>
    </location>
</feature>